<dbReference type="InterPro" id="IPR023353">
    <property type="entry name" value="LemA-like_dom_sf"/>
</dbReference>
<protein>
    <submittedName>
        <fullName evidence="6">LemA family protein</fullName>
    </submittedName>
</protein>
<evidence type="ECO:0000256" key="2">
    <source>
        <dbReference type="ARBA" id="ARBA00008854"/>
    </source>
</evidence>
<sequence>MRSTGAIIILVLVLVVAFAGCAGCGTYNSLVSADTNVEQEWSNLEATYQRRADLIPNLVATVQGAADFEQETLTAVTEARTRAANITLDGDDLNNEARVQEFLNAQGALNAATGSLINLVREDYPELGATESFRDLQVQLEGTENRINTQRRDYNAAVADYNREVRTFPTNIVAGFTGFDRKVPFEAEAGAENAPDVSFD</sequence>
<keyword evidence="4" id="KW-1133">Transmembrane helix</keyword>
<name>A0A259U2Z8_9BACT</name>
<dbReference type="InterPro" id="IPR007156">
    <property type="entry name" value="MamQ_LemA"/>
</dbReference>
<evidence type="ECO:0000256" key="5">
    <source>
        <dbReference type="ARBA" id="ARBA00023136"/>
    </source>
</evidence>
<dbReference type="AlphaFoldDB" id="A0A259U2Z8"/>
<gene>
    <name evidence="6" type="ORF">BSZ36_15855</name>
</gene>
<dbReference type="PANTHER" id="PTHR34478">
    <property type="entry name" value="PROTEIN LEMA"/>
    <property type="match status" value="1"/>
</dbReference>
<evidence type="ECO:0000256" key="1">
    <source>
        <dbReference type="ARBA" id="ARBA00004167"/>
    </source>
</evidence>
<dbReference type="RefSeq" id="WP_094550658.1">
    <property type="nucleotide sequence ID" value="NZ_MQWB01000001.1"/>
</dbReference>
<keyword evidence="5" id="KW-0472">Membrane</keyword>
<dbReference type="Gene3D" id="1.20.1440.20">
    <property type="entry name" value="LemA-like domain"/>
    <property type="match status" value="1"/>
</dbReference>
<evidence type="ECO:0000256" key="3">
    <source>
        <dbReference type="ARBA" id="ARBA00022692"/>
    </source>
</evidence>
<dbReference type="InParanoid" id="A0A259U2Z8"/>
<dbReference type="PANTHER" id="PTHR34478:SF2">
    <property type="entry name" value="MEMBRANE PROTEIN"/>
    <property type="match status" value="1"/>
</dbReference>
<keyword evidence="7" id="KW-1185">Reference proteome</keyword>
<accession>A0A259U2Z8</accession>
<comment type="subcellular location">
    <subcellularLocation>
        <location evidence="1">Membrane</location>
        <topology evidence="1">Single-pass membrane protein</topology>
    </subcellularLocation>
</comment>
<evidence type="ECO:0000256" key="4">
    <source>
        <dbReference type="ARBA" id="ARBA00022989"/>
    </source>
</evidence>
<reference evidence="6 7" key="1">
    <citation type="submission" date="2016-11" db="EMBL/GenBank/DDBJ databases">
        <title>Study of marine rhodopsin-containing bacteria.</title>
        <authorList>
            <person name="Yoshizawa S."/>
            <person name="Kumagai Y."/>
            <person name="Kogure K."/>
        </authorList>
    </citation>
    <scope>NUCLEOTIDE SEQUENCE [LARGE SCALE GENOMIC DNA]</scope>
    <source>
        <strain evidence="6 7">SG-29</strain>
    </source>
</reference>
<keyword evidence="3" id="KW-0812">Transmembrane</keyword>
<comment type="similarity">
    <text evidence="2">Belongs to the LemA family.</text>
</comment>
<comment type="caution">
    <text evidence="6">The sequence shown here is derived from an EMBL/GenBank/DDBJ whole genome shotgun (WGS) entry which is preliminary data.</text>
</comment>
<dbReference type="GO" id="GO:0016020">
    <property type="term" value="C:membrane"/>
    <property type="evidence" value="ECO:0007669"/>
    <property type="project" value="UniProtKB-SubCell"/>
</dbReference>
<evidence type="ECO:0000313" key="6">
    <source>
        <dbReference type="EMBL" id="OZC04320.1"/>
    </source>
</evidence>
<evidence type="ECO:0000313" key="7">
    <source>
        <dbReference type="Proteomes" id="UP000216446"/>
    </source>
</evidence>
<dbReference type="OrthoDB" id="9804152at2"/>
<organism evidence="6 7">
    <name type="scientific">Rubricoccus marinus</name>
    <dbReference type="NCBI Taxonomy" id="716817"/>
    <lineage>
        <taxon>Bacteria</taxon>
        <taxon>Pseudomonadati</taxon>
        <taxon>Rhodothermota</taxon>
        <taxon>Rhodothermia</taxon>
        <taxon>Rhodothermales</taxon>
        <taxon>Rubricoccaceae</taxon>
        <taxon>Rubricoccus</taxon>
    </lineage>
</organism>
<dbReference type="Proteomes" id="UP000216446">
    <property type="component" value="Unassembled WGS sequence"/>
</dbReference>
<dbReference type="PROSITE" id="PS51257">
    <property type="entry name" value="PROKAR_LIPOPROTEIN"/>
    <property type="match status" value="1"/>
</dbReference>
<dbReference type="Pfam" id="PF04011">
    <property type="entry name" value="LemA"/>
    <property type="match status" value="1"/>
</dbReference>
<dbReference type="SUPFAM" id="SSF140478">
    <property type="entry name" value="LemA-like"/>
    <property type="match status" value="1"/>
</dbReference>
<dbReference type="EMBL" id="MQWB01000001">
    <property type="protein sequence ID" value="OZC04320.1"/>
    <property type="molecule type" value="Genomic_DNA"/>
</dbReference>
<proteinExistence type="inferred from homology"/>